<name>A0A385Q3C0_9FIRM</name>
<evidence type="ECO:0000256" key="2">
    <source>
        <dbReference type="ARBA" id="ARBA00022475"/>
    </source>
</evidence>
<evidence type="ECO:0000313" key="8">
    <source>
        <dbReference type="Proteomes" id="UP000265562"/>
    </source>
</evidence>
<dbReference type="Proteomes" id="UP000265562">
    <property type="component" value="Chromosome"/>
</dbReference>
<evidence type="ECO:0000256" key="5">
    <source>
        <dbReference type="ARBA" id="ARBA00023136"/>
    </source>
</evidence>
<evidence type="ECO:0000259" key="6">
    <source>
        <dbReference type="Pfam" id="PF03553"/>
    </source>
</evidence>
<proteinExistence type="predicted"/>
<dbReference type="KEGG" id="lua:D4A81_03645"/>
<dbReference type="PANTHER" id="PTHR43478:SF1">
    <property type="entry name" value="NA+_H+ ANTIPORTER NHAC-LIKE C-TERMINAL DOMAIN-CONTAINING PROTEIN"/>
    <property type="match status" value="1"/>
</dbReference>
<keyword evidence="3" id="KW-0812">Transmembrane</keyword>
<dbReference type="AlphaFoldDB" id="A0A385Q3C0"/>
<dbReference type="RefSeq" id="WP_111525450.1">
    <property type="nucleotide sequence ID" value="NZ_CP032364.1"/>
</dbReference>
<dbReference type="OrthoDB" id="9762978at2"/>
<evidence type="ECO:0000256" key="4">
    <source>
        <dbReference type="ARBA" id="ARBA00022989"/>
    </source>
</evidence>
<dbReference type="EMBL" id="CP032364">
    <property type="protein sequence ID" value="AYA99103.1"/>
    <property type="molecule type" value="Genomic_DNA"/>
</dbReference>
<protein>
    <submittedName>
        <fullName evidence="7">Na+/H+ antiporter NhaC family protein</fullName>
    </submittedName>
</protein>
<dbReference type="GO" id="GO:0005886">
    <property type="term" value="C:plasma membrane"/>
    <property type="evidence" value="ECO:0007669"/>
    <property type="project" value="UniProtKB-SubCell"/>
</dbReference>
<evidence type="ECO:0000313" key="7">
    <source>
        <dbReference type="EMBL" id="AYA99103.1"/>
    </source>
</evidence>
<dbReference type="PANTHER" id="PTHR43478">
    <property type="entry name" value="NA+/H+ ANTIPORTER-RELATED"/>
    <property type="match status" value="1"/>
</dbReference>
<evidence type="ECO:0000256" key="1">
    <source>
        <dbReference type="ARBA" id="ARBA00004651"/>
    </source>
</evidence>
<keyword evidence="5" id="KW-0472">Membrane</keyword>
<organism evidence="7 8">
    <name type="scientific">Lachnoanaerobaculum umeaense</name>
    <dbReference type="NCBI Taxonomy" id="617123"/>
    <lineage>
        <taxon>Bacteria</taxon>
        <taxon>Bacillati</taxon>
        <taxon>Bacillota</taxon>
        <taxon>Clostridia</taxon>
        <taxon>Lachnospirales</taxon>
        <taxon>Lachnospiraceae</taxon>
        <taxon>Lachnoanaerobaculum</taxon>
    </lineage>
</organism>
<accession>A0A385Q3C0</accession>
<dbReference type="InterPro" id="IPR018461">
    <property type="entry name" value="Na/H_Antiport_NhaC-like_C"/>
</dbReference>
<keyword evidence="8" id="KW-1185">Reference proteome</keyword>
<gene>
    <name evidence="7" type="ORF">D4A81_03645</name>
</gene>
<feature type="domain" description="Na+/H+ antiporter NhaC-like C-terminal" evidence="6">
    <location>
        <begin position="226"/>
        <end position="514"/>
    </location>
</feature>
<dbReference type="Pfam" id="PF03553">
    <property type="entry name" value="Na_H_antiporter"/>
    <property type="match status" value="1"/>
</dbReference>
<comment type="subcellular location">
    <subcellularLocation>
        <location evidence="1">Cell membrane</location>
        <topology evidence="1">Multi-pass membrane protein</topology>
    </subcellularLocation>
</comment>
<reference evidence="7 8" key="1">
    <citation type="submission" date="2018-09" db="EMBL/GenBank/DDBJ databases">
        <title>Genome sequencing of Lachnoanaerobaculum umeaense DSM 23576.</title>
        <authorList>
            <person name="Kook J.-K."/>
            <person name="Park S.-N."/>
            <person name="Lim Y.K."/>
        </authorList>
    </citation>
    <scope>NUCLEOTIDE SEQUENCE [LARGE SCALE GENOMIC DNA]</scope>
    <source>
        <strain evidence="8">DSM 23576 \ CCUG 58757</strain>
    </source>
</reference>
<keyword evidence="2" id="KW-1003">Cell membrane</keyword>
<sequence length="550" mass="59017">MNSGNDTYNPGFFRNKKSYLLCLAILIVVLCPMIVYGAEAEAPKPALYATFWSLIPPLIAIVLALISKEVYSSLAIGLIFGGLLASGFKFEGTMKAIFENGFVSVLSSAYNVGILIFLVILGMVVALMNKTGGSDAFGKWASKRIKTRVGAQLTSILLGCLIFIDDYFNCLTVGSVMRPVTDKHQVSRAKLAYLIDATAAPVCIISPISSWAAAVTGFVDGEDGFTLFVKAIPFNYYALLTIVMMIVITVWKFDFGPMRLHEDNAKKGDLFTTGEEKFEDLDRCEHKNGKLIDMLFPIVALIICCVIGMLYTGGIFSGAGIVEAFSNCDASVGLSMGSFVALIITLAFYIARRSLKFSECMDCLPAGFKAMVPAILILTFAWSLKSITDVLGAKEFVATMMEHSAKGMQLLLPAIIFVVAVCLAFSTGTSWGTFGILIPIVVAVFAGKDSQMMIISISACMAGAVCGDHCSPISDTTIMASAGAQSNHINHVNTQLPYAMLVAAVSFVSYIIAAFVKNAIISLVIAVALMVGVLFIIKKVTYKEGTEKVA</sequence>
<evidence type="ECO:0000256" key="3">
    <source>
        <dbReference type="ARBA" id="ARBA00022692"/>
    </source>
</evidence>
<keyword evidence="4" id="KW-1133">Transmembrane helix</keyword>